<organism evidence="3 4">
    <name type="scientific">Paenibacillus oenotherae</name>
    <dbReference type="NCBI Taxonomy" id="1435645"/>
    <lineage>
        <taxon>Bacteria</taxon>
        <taxon>Bacillati</taxon>
        <taxon>Bacillota</taxon>
        <taxon>Bacilli</taxon>
        <taxon>Bacillales</taxon>
        <taxon>Paenibacillaceae</taxon>
        <taxon>Paenibacillus</taxon>
    </lineage>
</organism>
<protein>
    <submittedName>
        <fullName evidence="3">SRPBCC family protein</fullName>
    </submittedName>
</protein>
<name>A0ABS7D793_9BACL</name>
<comment type="caution">
    <text evidence="3">The sequence shown here is derived from an EMBL/GenBank/DDBJ whole genome shotgun (WGS) entry which is preliminary data.</text>
</comment>
<feature type="domain" description="Activator of Hsp90 ATPase homologue 1/2-like C-terminal" evidence="2">
    <location>
        <begin position="17"/>
        <end position="139"/>
    </location>
</feature>
<dbReference type="SUPFAM" id="SSF55961">
    <property type="entry name" value="Bet v1-like"/>
    <property type="match status" value="1"/>
</dbReference>
<gene>
    <name evidence="3" type="ORF">K0T92_13385</name>
</gene>
<keyword evidence="4" id="KW-1185">Reference proteome</keyword>
<accession>A0ABS7D793</accession>
<evidence type="ECO:0000259" key="2">
    <source>
        <dbReference type="Pfam" id="PF08327"/>
    </source>
</evidence>
<dbReference type="Proteomes" id="UP000812277">
    <property type="component" value="Unassembled WGS sequence"/>
</dbReference>
<evidence type="ECO:0000313" key="3">
    <source>
        <dbReference type="EMBL" id="MBW7475741.1"/>
    </source>
</evidence>
<dbReference type="CDD" id="cd08897">
    <property type="entry name" value="SRPBCC_CalC_Aha1-like_4"/>
    <property type="match status" value="1"/>
</dbReference>
<dbReference type="EMBL" id="JAHZIJ010000008">
    <property type="protein sequence ID" value="MBW7475741.1"/>
    <property type="molecule type" value="Genomic_DNA"/>
</dbReference>
<sequence>MGTSNPVTITVEAIVHAPVESVWEYWTEPKHITQWSKASDDWHTPHAENDLSVGGKFVTRMEAKDGSFGFDFGGVYDEVSTYESIAYTLGDDRKVKIAFIRQGNDTQIIESFEAEQTNAVEMQQAGWQAILDNFKKYAETAKAE</sequence>
<dbReference type="Gene3D" id="3.30.530.20">
    <property type="match status" value="1"/>
</dbReference>
<proteinExistence type="inferred from homology"/>
<evidence type="ECO:0000256" key="1">
    <source>
        <dbReference type="ARBA" id="ARBA00006817"/>
    </source>
</evidence>
<comment type="similarity">
    <text evidence="1">Belongs to the AHA1 family.</text>
</comment>
<reference evidence="3 4" key="1">
    <citation type="submission" date="2021-07" db="EMBL/GenBank/DDBJ databases">
        <title>Paenibacillus radiodurans sp. nov., isolated from the southeastern edge of Tengger Desert.</title>
        <authorList>
            <person name="Zhang G."/>
        </authorList>
    </citation>
    <scope>NUCLEOTIDE SEQUENCE [LARGE SCALE GENOMIC DNA]</scope>
    <source>
        <strain evidence="3 4">DT7-4</strain>
    </source>
</reference>
<dbReference type="InterPro" id="IPR013538">
    <property type="entry name" value="ASHA1/2-like_C"/>
</dbReference>
<dbReference type="Pfam" id="PF08327">
    <property type="entry name" value="AHSA1"/>
    <property type="match status" value="1"/>
</dbReference>
<dbReference type="InterPro" id="IPR023393">
    <property type="entry name" value="START-like_dom_sf"/>
</dbReference>
<evidence type="ECO:0000313" key="4">
    <source>
        <dbReference type="Proteomes" id="UP000812277"/>
    </source>
</evidence>
<dbReference type="RefSeq" id="WP_219872984.1">
    <property type="nucleotide sequence ID" value="NZ_JAHZIJ010000008.1"/>
</dbReference>